<evidence type="ECO:0000313" key="2">
    <source>
        <dbReference type="EMBL" id="MCL9683675.1"/>
    </source>
</evidence>
<dbReference type="GO" id="GO:0051536">
    <property type="term" value="F:iron-sulfur cluster binding"/>
    <property type="evidence" value="ECO:0007669"/>
    <property type="project" value="InterPro"/>
</dbReference>
<dbReference type="EMBL" id="JAJKBJ010000005">
    <property type="protein sequence ID" value="MCL9683675.1"/>
    <property type="molecule type" value="Genomic_DNA"/>
</dbReference>
<organism evidence="2 3">
    <name type="scientific">Legionella maioricensis</name>
    <dbReference type="NCBI Taxonomy" id="2896528"/>
    <lineage>
        <taxon>Bacteria</taxon>
        <taxon>Pseudomonadati</taxon>
        <taxon>Pseudomonadota</taxon>
        <taxon>Gammaproteobacteria</taxon>
        <taxon>Legionellales</taxon>
        <taxon>Legionellaceae</taxon>
        <taxon>Legionella</taxon>
    </lineage>
</organism>
<proteinExistence type="predicted"/>
<comment type="caution">
    <text evidence="2">The sequence shown here is derived from an EMBL/GenBank/DDBJ whole genome shotgun (WGS) entry which is preliminary data.</text>
</comment>
<reference evidence="2" key="1">
    <citation type="submission" date="2021-11" db="EMBL/GenBank/DDBJ databases">
        <title>Legionella maioricencis sp. nov., a new species isolated from hot water samples in Mallorca.</title>
        <authorList>
            <person name="Crespi S."/>
            <person name="Drasar V."/>
            <person name="Salva-Serra F."/>
            <person name="Jaen-Luchoro D."/>
            <person name="Pineiro-Iglesias B."/>
            <person name="Aliaga F."/>
            <person name="Fernandez-Juarez V."/>
            <person name="Coll G."/>
            <person name="Moore E.R.B."/>
            <person name="Bennasar-Figueras A."/>
        </authorList>
    </citation>
    <scope>NUCLEOTIDE SEQUENCE</scope>
    <source>
        <strain evidence="2">HCPI-6</strain>
    </source>
</reference>
<sequence length="130" mass="14919">MYNEIVEDCFFLPKHVGVIDLASPLTVHFRSSQNNQSVTKIELYLQCTKNALVNKACFRATGNPYVIAALEWLCRHTEGKELGSLILINYQTLIKELEIPTHQYPIALQVEDAYKEVVTLMKKKLEDYKS</sequence>
<name>A0A9X2IAJ3_9GAMM</name>
<evidence type="ECO:0000259" key="1">
    <source>
        <dbReference type="Pfam" id="PF01592"/>
    </source>
</evidence>
<evidence type="ECO:0000313" key="3">
    <source>
        <dbReference type="Proteomes" id="UP001139721"/>
    </source>
</evidence>
<gene>
    <name evidence="2" type="ORF">LOX96_06190</name>
</gene>
<dbReference type="Gene3D" id="3.90.1010.10">
    <property type="match status" value="1"/>
</dbReference>
<keyword evidence="3" id="KW-1185">Reference proteome</keyword>
<dbReference type="RefSeq" id="WP_250421873.1">
    <property type="nucleotide sequence ID" value="NZ_JAJKBJ010000005.1"/>
</dbReference>
<dbReference type="SUPFAM" id="SSF82649">
    <property type="entry name" value="SufE/NifU"/>
    <property type="match status" value="1"/>
</dbReference>
<accession>A0A9X2IAJ3</accession>
<protein>
    <submittedName>
        <fullName evidence="2">Iron-sulfur cluster assembly scaffold protein</fullName>
    </submittedName>
</protein>
<dbReference type="AlphaFoldDB" id="A0A9X2IAJ3"/>
<dbReference type="Proteomes" id="UP001139721">
    <property type="component" value="Unassembled WGS sequence"/>
</dbReference>
<dbReference type="GO" id="GO:0016226">
    <property type="term" value="P:iron-sulfur cluster assembly"/>
    <property type="evidence" value="ECO:0007669"/>
    <property type="project" value="InterPro"/>
</dbReference>
<dbReference type="Pfam" id="PF01592">
    <property type="entry name" value="NifU_N"/>
    <property type="match status" value="1"/>
</dbReference>
<dbReference type="InterPro" id="IPR002871">
    <property type="entry name" value="NIF_FeS_clus_asmbl_NifU_N"/>
</dbReference>
<feature type="domain" description="NIF system FeS cluster assembly NifU N-terminal" evidence="1">
    <location>
        <begin position="1"/>
        <end position="122"/>
    </location>
</feature>
<dbReference type="GO" id="GO:0005506">
    <property type="term" value="F:iron ion binding"/>
    <property type="evidence" value="ECO:0007669"/>
    <property type="project" value="InterPro"/>
</dbReference>